<dbReference type="InterPro" id="IPR001524">
    <property type="entry name" value="Glyco_hydro_6_CS"/>
</dbReference>
<keyword evidence="4" id="KW-1015">Disulfide bond</keyword>
<dbReference type="GO" id="GO:0030247">
    <property type="term" value="F:polysaccharide binding"/>
    <property type="evidence" value="ECO:0007669"/>
    <property type="project" value="UniProtKB-UniRule"/>
</dbReference>
<dbReference type="PRINTS" id="PR00733">
    <property type="entry name" value="GLHYDRLASE6"/>
</dbReference>
<dbReference type="EMBL" id="SSSN01000009">
    <property type="protein sequence ID" value="THG32508.1"/>
    <property type="molecule type" value="Genomic_DNA"/>
</dbReference>
<dbReference type="GO" id="GO:0004553">
    <property type="term" value="F:hydrolase activity, hydrolyzing O-glycosyl compounds"/>
    <property type="evidence" value="ECO:0007669"/>
    <property type="project" value="InterPro"/>
</dbReference>
<dbReference type="PANTHER" id="PTHR34876:SF4">
    <property type="entry name" value="1,4-BETA-D-GLUCAN CELLOBIOHYDROLASE C-RELATED"/>
    <property type="match status" value="1"/>
</dbReference>
<dbReference type="OrthoDB" id="309899at2"/>
<dbReference type="Pfam" id="PF01341">
    <property type="entry name" value="Glyco_hydro_6"/>
    <property type="match status" value="1"/>
</dbReference>
<keyword evidence="7 9" id="KW-0624">Polysaccharide degradation</keyword>
<feature type="signal peptide" evidence="9">
    <location>
        <begin position="1"/>
        <end position="49"/>
    </location>
</feature>
<feature type="chain" id="PRO_5021042201" description="Glucanase" evidence="9">
    <location>
        <begin position="50"/>
        <end position="537"/>
    </location>
</feature>
<dbReference type="InterPro" id="IPR012291">
    <property type="entry name" value="CBM2_carb-bd_dom_sf"/>
</dbReference>
<evidence type="ECO:0000256" key="1">
    <source>
        <dbReference type="ARBA" id="ARBA00022729"/>
    </source>
</evidence>
<dbReference type="Gene3D" id="3.20.20.40">
    <property type="entry name" value="1, 4-beta cellobiohydrolase"/>
    <property type="match status" value="1"/>
</dbReference>
<dbReference type="GO" id="GO:0030245">
    <property type="term" value="P:cellulose catabolic process"/>
    <property type="evidence" value="ECO:0007669"/>
    <property type="project" value="UniProtKB-KW"/>
</dbReference>
<dbReference type="InterPro" id="IPR016288">
    <property type="entry name" value="Beta_cellobiohydrolase"/>
</dbReference>
<organism evidence="11 12">
    <name type="scientific">Orlajensenia flava</name>
    <dbReference type="NCBI Taxonomy" id="2565934"/>
    <lineage>
        <taxon>Bacteria</taxon>
        <taxon>Bacillati</taxon>
        <taxon>Actinomycetota</taxon>
        <taxon>Actinomycetes</taxon>
        <taxon>Micrococcales</taxon>
        <taxon>Microbacteriaceae</taxon>
        <taxon>Orlajensenia</taxon>
    </lineage>
</organism>
<reference evidence="11 12" key="1">
    <citation type="submission" date="2019-04" db="EMBL/GenBank/DDBJ databases">
        <authorList>
            <person name="Jiang L."/>
        </authorList>
    </citation>
    <scope>NUCLEOTIDE SEQUENCE [LARGE SCALE GENOMIC DNA]</scope>
    <source>
        <strain evidence="11 12">YIM 131861</strain>
    </source>
</reference>
<evidence type="ECO:0000256" key="7">
    <source>
        <dbReference type="ARBA" id="ARBA00023326"/>
    </source>
</evidence>
<keyword evidence="3 9" id="KW-0136">Cellulose degradation</keyword>
<comment type="caution">
    <text evidence="11">The sequence shown here is derived from an EMBL/GenBank/DDBJ whole genome shotgun (WGS) entry which is preliminary data.</text>
</comment>
<protein>
    <recommendedName>
        <fullName evidence="9">Glucanase</fullName>
        <ecNumber evidence="9">3.2.1.-</ecNumber>
    </recommendedName>
</protein>
<evidence type="ECO:0000256" key="8">
    <source>
        <dbReference type="PROSITE-ProRule" id="PRU10056"/>
    </source>
</evidence>
<evidence type="ECO:0000313" key="11">
    <source>
        <dbReference type="EMBL" id="THG32508.1"/>
    </source>
</evidence>
<evidence type="ECO:0000256" key="6">
    <source>
        <dbReference type="ARBA" id="ARBA00023295"/>
    </source>
</evidence>
<evidence type="ECO:0000256" key="4">
    <source>
        <dbReference type="ARBA" id="ARBA00023157"/>
    </source>
</evidence>
<comment type="similarity">
    <text evidence="9">Belongs to the glycosyl hydrolase family 6.</text>
</comment>
<keyword evidence="12" id="KW-1185">Reference proteome</keyword>
<proteinExistence type="inferred from homology"/>
<dbReference type="SUPFAM" id="SSF49384">
    <property type="entry name" value="Carbohydrate-binding domain"/>
    <property type="match status" value="1"/>
</dbReference>
<dbReference type="PANTHER" id="PTHR34876">
    <property type="match status" value="1"/>
</dbReference>
<dbReference type="Gene3D" id="2.60.40.290">
    <property type="match status" value="1"/>
</dbReference>
<evidence type="ECO:0000313" key="12">
    <source>
        <dbReference type="Proteomes" id="UP000307380"/>
    </source>
</evidence>
<evidence type="ECO:0000256" key="3">
    <source>
        <dbReference type="ARBA" id="ARBA00023001"/>
    </source>
</evidence>
<dbReference type="InterPro" id="IPR008965">
    <property type="entry name" value="CBM2/CBM3_carb-bd_dom_sf"/>
</dbReference>
<name>A0A4S4FQA3_9MICO</name>
<dbReference type="Pfam" id="PF00553">
    <property type="entry name" value="CBM_2"/>
    <property type="match status" value="1"/>
</dbReference>
<keyword evidence="5 9" id="KW-0119">Carbohydrate metabolism</keyword>
<dbReference type="EC" id="3.2.1.-" evidence="9"/>
<dbReference type="InterPro" id="IPR001919">
    <property type="entry name" value="CBD2"/>
</dbReference>
<sequence>MTSNAVDVDPREKRMPRSIPARAARPLALTAVAVAALVAAGLSPLPAFAANDVLGDGTTLYADPHSTTLEAASGLNGEARYDAQLLGSFPSATWLTKGTPAEVQQAASVTATAATAAGQVPTFVVYDLPYRDCSQYSAGGAADTAAYEAWIDGVAAGIGSAKAAIMLEPDGLGIIPWYTTNQNVKEWCQPADADAATAAADRFAQLNYAVDALTALPNTAVYLDGTHSGWLSVGDITDRLVKAGVAKTDGFFLNASNYVTTDRLTKYGTWISDCLALTTSVSWWNAGWCASQYYPADPNDFSTWTATDDKYATDMAGAGLVQDAATQKHFVIDTSRNGQGAWSPPAWNGDIEAWCNPPDRGAGLRPSTSTGNPFIDAYLWIKVPGESDGQCYRGTGGPTDPIRGIEDPAAGQWFPQQARELIASASPTFAPVGCHVAYSATKPLFGVFAGGIAITNLGQAPLKSWTLSWNWAGSEKLVTVVGGVKSQAGDAAAITSGRLTGSVKAGGKTAVAFLAKGASTRVEPWLFRVNGQPCSSD</sequence>
<feature type="active site" evidence="8">
    <location>
        <position position="132"/>
    </location>
</feature>
<evidence type="ECO:0000256" key="9">
    <source>
        <dbReference type="RuleBase" id="RU361186"/>
    </source>
</evidence>
<keyword evidence="2 9" id="KW-0378">Hydrolase</keyword>
<dbReference type="AlphaFoldDB" id="A0A4S4FQA3"/>
<dbReference type="PROSITE" id="PS00655">
    <property type="entry name" value="GLYCOSYL_HYDROL_F6_1"/>
    <property type="match status" value="1"/>
</dbReference>
<dbReference type="InterPro" id="IPR036434">
    <property type="entry name" value="Beta_cellobiohydrolase_sf"/>
</dbReference>
<keyword evidence="1 9" id="KW-0732">Signal</keyword>
<evidence type="ECO:0000259" key="10">
    <source>
        <dbReference type="PROSITE" id="PS51173"/>
    </source>
</evidence>
<evidence type="ECO:0000256" key="2">
    <source>
        <dbReference type="ARBA" id="ARBA00022801"/>
    </source>
</evidence>
<feature type="domain" description="CBM2" evidence="10">
    <location>
        <begin position="427"/>
        <end position="537"/>
    </location>
</feature>
<dbReference type="Proteomes" id="UP000307380">
    <property type="component" value="Unassembled WGS sequence"/>
</dbReference>
<keyword evidence="6 9" id="KW-0326">Glycosidase</keyword>
<evidence type="ECO:0000256" key="5">
    <source>
        <dbReference type="ARBA" id="ARBA00023277"/>
    </source>
</evidence>
<gene>
    <name evidence="11" type="ORF">E6C70_12170</name>
</gene>
<accession>A0A4S4FQA3</accession>
<dbReference type="PROSITE" id="PS51173">
    <property type="entry name" value="CBM2"/>
    <property type="match status" value="1"/>
</dbReference>
<dbReference type="SUPFAM" id="SSF51989">
    <property type="entry name" value="Glycosyl hydrolases family 6, cellulases"/>
    <property type="match status" value="1"/>
</dbReference>